<dbReference type="SUPFAM" id="SSF57959">
    <property type="entry name" value="Leucine zipper domain"/>
    <property type="match status" value="1"/>
</dbReference>
<evidence type="ECO:0000259" key="2">
    <source>
        <dbReference type="SMART" id="SM00338"/>
    </source>
</evidence>
<dbReference type="AlphaFoldDB" id="A0AAN9LEY9"/>
<accession>A0AAN9LEY9</accession>
<keyword evidence="4" id="KW-1185">Reference proteome</keyword>
<dbReference type="Gene3D" id="1.20.5.170">
    <property type="match status" value="1"/>
</dbReference>
<protein>
    <recommendedName>
        <fullName evidence="2">BZIP domain-containing protein</fullName>
    </recommendedName>
</protein>
<dbReference type="PANTHER" id="PTHR23334">
    <property type="entry name" value="CCAAT/ENHANCER BINDING PROTEIN"/>
    <property type="match status" value="1"/>
</dbReference>
<dbReference type="CDD" id="cd14686">
    <property type="entry name" value="bZIP"/>
    <property type="match status" value="1"/>
</dbReference>
<dbReference type="Proteomes" id="UP001374584">
    <property type="component" value="Unassembled WGS sequence"/>
</dbReference>
<dbReference type="GO" id="GO:0000978">
    <property type="term" value="F:RNA polymerase II cis-regulatory region sequence-specific DNA binding"/>
    <property type="evidence" value="ECO:0007669"/>
    <property type="project" value="TreeGrafter"/>
</dbReference>
<reference evidence="3 4" key="1">
    <citation type="submission" date="2024-01" db="EMBL/GenBank/DDBJ databases">
        <title>The genomes of 5 underutilized Papilionoideae crops provide insights into root nodulation and disease resistanc.</title>
        <authorList>
            <person name="Jiang F."/>
        </authorList>
    </citation>
    <scope>NUCLEOTIDE SEQUENCE [LARGE SCALE GENOMIC DNA]</scope>
    <source>
        <strain evidence="3">JINMINGXINNONG_FW02</strain>
        <tissue evidence="3">Leaves</tissue>
    </source>
</reference>
<feature type="region of interest" description="Disordered" evidence="1">
    <location>
        <begin position="260"/>
        <end position="291"/>
    </location>
</feature>
<comment type="caution">
    <text evidence="3">The sequence shown here is derived from an EMBL/GenBank/DDBJ whole genome shotgun (WGS) entry which is preliminary data.</text>
</comment>
<organism evidence="3 4">
    <name type="scientific">Phaseolus coccineus</name>
    <name type="common">Scarlet runner bean</name>
    <name type="synonym">Phaseolus multiflorus</name>
    <dbReference type="NCBI Taxonomy" id="3886"/>
    <lineage>
        <taxon>Eukaryota</taxon>
        <taxon>Viridiplantae</taxon>
        <taxon>Streptophyta</taxon>
        <taxon>Embryophyta</taxon>
        <taxon>Tracheophyta</taxon>
        <taxon>Spermatophyta</taxon>
        <taxon>Magnoliopsida</taxon>
        <taxon>eudicotyledons</taxon>
        <taxon>Gunneridae</taxon>
        <taxon>Pentapetalae</taxon>
        <taxon>rosids</taxon>
        <taxon>fabids</taxon>
        <taxon>Fabales</taxon>
        <taxon>Fabaceae</taxon>
        <taxon>Papilionoideae</taxon>
        <taxon>50 kb inversion clade</taxon>
        <taxon>NPAAA clade</taxon>
        <taxon>indigoferoid/millettioid clade</taxon>
        <taxon>Phaseoleae</taxon>
        <taxon>Phaseolus</taxon>
    </lineage>
</organism>
<dbReference type="InterPro" id="IPR046347">
    <property type="entry name" value="bZIP_sf"/>
</dbReference>
<dbReference type="GO" id="GO:0000981">
    <property type="term" value="F:DNA-binding transcription factor activity, RNA polymerase II-specific"/>
    <property type="evidence" value="ECO:0007669"/>
    <property type="project" value="TreeGrafter"/>
</dbReference>
<feature type="domain" description="BZIP" evidence="2">
    <location>
        <begin position="269"/>
        <end position="336"/>
    </location>
</feature>
<evidence type="ECO:0000313" key="4">
    <source>
        <dbReference type="Proteomes" id="UP001374584"/>
    </source>
</evidence>
<dbReference type="GO" id="GO:0006351">
    <property type="term" value="P:DNA-templated transcription"/>
    <property type="evidence" value="ECO:0007669"/>
    <property type="project" value="InterPro"/>
</dbReference>
<gene>
    <name evidence="3" type="ORF">VNO80_26514</name>
</gene>
<evidence type="ECO:0000313" key="3">
    <source>
        <dbReference type="EMBL" id="KAK7334752.1"/>
    </source>
</evidence>
<dbReference type="InterPro" id="IPR031106">
    <property type="entry name" value="C/EBP"/>
</dbReference>
<evidence type="ECO:0000256" key="1">
    <source>
        <dbReference type="SAM" id="MobiDB-lite"/>
    </source>
</evidence>
<dbReference type="PANTHER" id="PTHR23334:SF20">
    <property type="entry name" value="BASIC LEUCINE ZIPPER 24"/>
    <property type="match status" value="1"/>
</dbReference>
<name>A0AAN9LEY9_PHACN</name>
<proteinExistence type="predicted"/>
<dbReference type="EMBL" id="JAYMYR010000010">
    <property type="protein sequence ID" value="KAK7334752.1"/>
    <property type="molecule type" value="Genomic_DNA"/>
</dbReference>
<dbReference type="SMART" id="SM00338">
    <property type="entry name" value="BRLZ"/>
    <property type="match status" value="1"/>
</dbReference>
<sequence>MKFHTCDSVCITDCILATRKCLMQLARLYISYVCIICGSNGKFMGNAPSAPSSWVMFVSGRTVPHFVSYNTILRLTLCAEIEAKEQSGATDGLPWVKSYREGTCKLHMKKTVMLLVPPRASIILCHIAPLRLGFSLPFHLTSILKRFFLYAQCCIIGKRIQLGPLKMNSLTGFVLADYSFGAQKENMDDGNDELSDKLSNNVLFLNPESSSSFQASASVNTVPELCRSSSRTCTHTHTCNPPGPDAAHTHTCYHSHTQIFGTEDDDDKEHTNSKPKRPSGNREAVRKYREKKKAHTAYLEEEVKKLRLVNQQLARKLQGQALLEAELARLRSILAHLKGKIDSELGAFPFQNQCNSYILKEGDAGLLSTARTIGLQCQNNLPCFHPHAGSSSQVNICAYGKSVSPWEGNCQPEIVDCQVDANNLISTEGQTVETVDNFLSSASQEG</sequence>
<dbReference type="Pfam" id="PF07716">
    <property type="entry name" value="bZIP_2"/>
    <property type="match status" value="1"/>
</dbReference>
<dbReference type="InterPro" id="IPR004827">
    <property type="entry name" value="bZIP"/>
</dbReference>